<keyword evidence="1" id="KW-0677">Repeat</keyword>
<dbReference type="InterPro" id="IPR001119">
    <property type="entry name" value="SLH_dom"/>
</dbReference>
<dbReference type="PROSITE" id="PS51272">
    <property type="entry name" value="SLH"/>
    <property type="match status" value="2"/>
</dbReference>
<dbReference type="KEGG" id="ppsc:EHS13_14115"/>
<feature type="domain" description="SLH" evidence="2">
    <location>
        <begin position="786"/>
        <end position="849"/>
    </location>
</feature>
<reference evidence="4" key="1">
    <citation type="submission" date="2018-11" db="EMBL/GenBank/DDBJ databases">
        <title>Complete genome sequence of Paenibacillus sp. ML311-T8.</title>
        <authorList>
            <person name="Nam Y.-D."/>
            <person name="Kang J."/>
            <person name="Chung W.-H."/>
            <person name="Park Y.S."/>
        </authorList>
    </citation>
    <scope>NUCLEOTIDE SEQUENCE [LARGE SCALE GENOMIC DNA]</scope>
    <source>
        <strain evidence="4">ML311-T8</strain>
    </source>
</reference>
<sequence length="905" mass="97034">MYLFKKKVKGEMIMIDLVKKSLKGKFILSLLSLLLLVQTVGILTFSNTASANSTVNESEITGTSAYLQQLAGNPTDWTAFALGRAGKSVKAAYLDQLEAQVKQKKGIFSSATDAERLVLTIKAVGLDPTHFAGYDLVQSVYSNSDLAKSGSMGVIYGLLALDSGTYTIPATAVNTQTSLIQWLLDHQEAAKGWAYVTDEASSIDVTAMALTAFAPYYAKNEAVKKATDQALSWLSSQQKPSGAFNEFGENSESVSQVIIALTSLGIDPAGPTFTKTKNVINALSSYRQKDGGYAHTVGTPSNAMSSEQALQALVASQLFTDKKGTLYNNIKAAAEINITIEGPHGSVTEGIVKAADVLEGLQKLAAQQNVPVEIVDSTYGKYVSSIQNIKSAGNDGWAYAVQRNHGWIYPQVGMAEFQLLPNDQVAIYYGGSTQLIHQIKITPTQPKVGQAFTVTVEQSTWDWTANKETASAAAGVDVQVGAQKQTTNEQGIASFIGENTTGPIKAVITGYKADAAPSVVKSTYSFQIASDHVNVRVNIEGPQKPIATGVVSAVYAIDALQQVALLNNIPLEITDSAYGKYLSAVGDTSADKNDGWMFEVLRGNIWIYPDLGIGQFELKPNDQIYIYYGFAAQLVQSVNFIPEQPKAGKAFKIAVTQETWDWDKNQRAAKPGAGLTVELNGKTYVTETDGTLNIPAGLTNGSYNVVVTGYQNQASPNVLRFVQPLQIYADYDKAASWAQPFIVQSSKLGLLQGTGIEGFSPTKQVTRAEMAATLVRILGLPIPKQTTNTFTDVAADSWYAGYIAAVKEQGIVSGIGNGTYAPDQKVTREQLALMLTRALKLNAPTDSVTAFRDADTAAKTSIPALIAVVEAELITGVDETHFNPLGLVTREMLAAVAVRAYQSIH</sequence>
<accession>A0A6B8RJ95</accession>
<name>A0A6B8RJ95_9BACL</name>
<gene>
    <name evidence="3" type="ORF">EHS13_14115</name>
</gene>
<keyword evidence="4" id="KW-1185">Reference proteome</keyword>
<dbReference type="InterPro" id="IPR051588">
    <property type="entry name" value="Cobalamin_Transport"/>
</dbReference>
<dbReference type="PANTHER" id="PTHR10559:SF18">
    <property type="entry name" value="TRANSCOBALAMIN II"/>
    <property type="match status" value="1"/>
</dbReference>
<dbReference type="Gene3D" id="2.170.130.30">
    <property type="match status" value="2"/>
</dbReference>
<dbReference type="InterPro" id="IPR001330">
    <property type="entry name" value="Prenyltrans"/>
</dbReference>
<evidence type="ECO:0000256" key="1">
    <source>
        <dbReference type="ARBA" id="ARBA00022737"/>
    </source>
</evidence>
<dbReference type="InterPro" id="IPR008930">
    <property type="entry name" value="Terpenoid_cyclase/PrenylTrfase"/>
</dbReference>
<organism evidence="3 4">
    <name type="scientific">Paenibacillus psychroresistens</name>
    <dbReference type="NCBI Taxonomy" id="1778678"/>
    <lineage>
        <taxon>Bacteria</taxon>
        <taxon>Bacillati</taxon>
        <taxon>Bacillota</taxon>
        <taxon>Bacilli</taxon>
        <taxon>Bacillales</taxon>
        <taxon>Paenibacillaceae</taxon>
        <taxon>Paenibacillus</taxon>
    </lineage>
</organism>
<feature type="domain" description="SLH" evidence="2">
    <location>
        <begin position="725"/>
        <end position="785"/>
    </location>
</feature>
<dbReference type="PANTHER" id="PTHR10559">
    <property type="entry name" value="TRANSCOBALAMIN-1/GASTRIC INTRINSIC FACTOR"/>
    <property type="match status" value="1"/>
</dbReference>
<dbReference type="Gene3D" id="1.50.10.20">
    <property type="match status" value="1"/>
</dbReference>
<protein>
    <recommendedName>
        <fullName evidence="2">SLH domain-containing protein</fullName>
    </recommendedName>
</protein>
<dbReference type="SUPFAM" id="SSF48239">
    <property type="entry name" value="Terpenoid cyclases/Protein prenyltransferases"/>
    <property type="match status" value="1"/>
</dbReference>
<dbReference type="CDD" id="cd00688">
    <property type="entry name" value="ISOPREN_C2_like"/>
    <property type="match status" value="1"/>
</dbReference>
<evidence type="ECO:0000259" key="2">
    <source>
        <dbReference type="PROSITE" id="PS51272"/>
    </source>
</evidence>
<evidence type="ECO:0000313" key="3">
    <source>
        <dbReference type="EMBL" id="QGQ95927.1"/>
    </source>
</evidence>
<dbReference type="EMBL" id="CP034235">
    <property type="protein sequence ID" value="QGQ95927.1"/>
    <property type="molecule type" value="Genomic_DNA"/>
</dbReference>
<dbReference type="GO" id="GO:0003824">
    <property type="term" value="F:catalytic activity"/>
    <property type="evidence" value="ECO:0007669"/>
    <property type="project" value="InterPro"/>
</dbReference>
<dbReference type="Pfam" id="PF00432">
    <property type="entry name" value="Prenyltrans"/>
    <property type="match status" value="1"/>
</dbReference>
<dbReference type="AlphaFoldDB" id="A0A6B8RJ95"/>
<proteinExistence type="predicted"/>
<evidence type="ECO:0000313" key="4">
    <source>
        <dbReference type="Proteomes" id="UP000426246"/>
    </source>
</evidence>
<dbReference type="Pfam" id="PF00395">
    <property type="entry name" value="SLH"/>
    <property type="match status" value="3"/>
</dbReference>
<dbReference type="Proteomes" id="UP000426246">
    <property type="component" value="Chromosome"/>
</dbReference>